<sequence length="74" mass="8266">AKDIPSSSSLEMIINEANNLPSSNLLGGNDIIMESLTEYRPKKTTSDWIHITNALIVVNNKDTEEEQDSKNTYI</sequence>
<dbReference type="Proteomes" id="UP001153678">
    <property type="component" value="Unassembled WGS sequence"/>
</dbReference>
<dbReference type="EMBL" id="CAMKVN010019490">
    <property type="protein sequence ID" value="CAI2198754.1"/>
    <property type="molecule type" value="Genomic_DNA"/>
</dbReference>
<dbReference type="AlphaFoldDB" id="A0A9W4T983"/>
<proteinExistence type="predicted"/>
<reference evidence="1" key="1">
    <citation type="submission" date="2022-08" db="EMBL/GenBank/DDBJ databases">
        <authorList>
            <person name="Kallberg Y."/>
            <person name="Tangrot J."/>
            <person name="Rosling A."/>
        </authorList>
    </citation>
    <scope>NUCLEOTIDE SEQUENCE</scope>
    <source>
        <strain evidence="1">Wild A</strain>
    </source>
</reference>
<organism evidence="1 2">
    <name type="scientific">Funneliformis geosporum</name>
    <dbReference type="NCBI Taxonomy" id="1117311"/>
    <lineage>
        <taxon>Eukaryota</taxon>
        <taxon>Fungi</taxon>
        <taxon>Fungi incertae sedis</taxon>
        <taxon>Mucoromycota</taxon>
        <taxon>Glomeromycotina</taxon>
        <taxon>Glomeromycetes</taxon>
        <taxon>Glomerales</taxon>
        <taxon>Glomeraceae</taxon>
        <taxon>Funneliformis</taxon>
    </lineage>
</organism>
<gene>
    <name evidence="1" type="ORF">FWILDA_LOCUS18730</name>
</gene>
<name>A0A9W4T983_9GLOM</name>
<protein>
    <submittedName>
        <fullName evidence="1">6367_t:CDS:1</fullName>
    </submittedName>
</protein>
<evidence type="ECO:0000313" key="2">
    <source>
        <dbReference type="Proteomes" id="UP001153678"/>
    </source>
</evidence>
<keyword evidence="2" id="KW-1185">Reference proteome</keyword>
<feature type="non-terminal residue" evidence="1">
    <location>
        <position position="74"/>
    </location>
</feature>
<accession>A0A9W4T983</accession>
<evidence type="ECO:0000313" key="1">
    <source>
        <dbReference type="EMBL" id="CAI2198754.1"/>
    </source>
</evidence>
<comment type="caution">
    <text evidence="1">The sequence shown here is derived from an EMBL/GenBank/DDBJ whole genome shotgun (WGS) entry which is preliminary data.</text>
</comment>
<feature type="non-terminal residue" evidence="1">
    <location>
        <position position="1"/>
    </location>
</feature>